<reference evidence="3 4" key="1">
    <citation type="submission" date="2016-12" db="EMBL/GenBank/DDBJ databases">
        <title>The genomes of Aspergillus section Nigri reveals drivers in fungal speciation.</title>
        <authorList>
            <consortium name="DOE Joint Genome Institute"/>
            <person name="Vesth T.C."/>
            <person name="Nybo J."/>
            <person name="Theobald S."/>
            <person name="Brandl J."/>
            <person name="Frisvad J.C."/>
            <person name="Nielsen K.F."/>
            <person name="Lyhne E.K."/>
            <person name="Kogle M.E."/>
            <person name="Kuo A."/>
            <person name="Riley R."/>
            <person name="Clum A."/>
            <person name="Nolan M."/>
            <person name="Lipzen A."/>
            <person name="Salamov A."/>
            <person name="Henrissat B."/>
            <person name="Wiebenga A."/>
            <person name="De Vries R.P."/>
            <person name="Grigoriev I.V."/>
            <person name="Mortensen U.H."/>
            <person name="Andersen M.R."/>
            <person name="Baker S.E."/>
        </authorList>
    </citation>
    <scope>NUCLEOTIDE SEQUENCE [LARGE SCALE GENOMIC DNA]</scope>
    <source>
        <strain evidence="3 4">CBS 115572</strain>
    </source>
</reference>
<accession>A0A317XGH6</accession>
<dbReference type="EMBL" id="MSFK01000002">
    <property type="protein sequence ID" value="PWY96010.1"/>
    <property type="molecule type" value="Genomic_DNA"/>
</dbReference>
<keyword evidence="1" id="KW-0862">Zinc</keyword>
<comment type="caution">
    <text evidence="3">The sequence shown here is derived from an EMBL/GenBank/DDBJ whole genome shotgun (WGS) entry which is preliminary data.</text>
</comment>
<keyword evidence="1" id="KW-0863">Zinc-finger</keyword>
<dbReference type="OrthoDB" id="10039931at2759"/>
<dbReference type="AlphaFoldDB" id="A0A317XGH6"/>
<dbReference type="InterPro" id="IPR013087">
    <property type="entry name" value="Znf_C2H2_type"/>
</dbReference>
<gene>
    <name evidence="3" type="ORF">BO94DRAFT_542091</name>
</gene>
<dbReference type="Gene3D" id="3.30.160.60">
    <property type="entry name" value="Classic Zinc Finger"/>
    <property type="match status" value="1"/>
</dbReference>
<dbReference type="Proteomes" id="UP000246702">
    <property type="component" value="Unassembled WGS sequence"/>
</dbReference>
<evidence type="ECO:0000313" key="3">
    <source>
        <dbReference type="EMBL" id="PWY96010.1"/>
    </source>
</evidence>
<protein>
    <recommendedName>
        <fullName evidence="2">C2H2-type domain-containing protein</fullName>
    </recommendedName>
</protein>
<feature type="domain" description="C2H2-type" evidence="2">
    <location>
        <begin position="7"/>
        <end position="32"/>
    </location>
</feature>
<dbReference type="PROSITE" id="PS50157">
    <property type="entry name" value="ZINC_FINGER_C2H2_2"/>
    <property type="match status" value="1"/>
</dbReference>
<evidence type="ECO:0000259" key="2">
    <source>
        <dbReference type="PROSITE" id="PS50157"/>
    </source>
</evidence>
<dbReference type="GeneID" id="37115217"/>
<evidence type="ECO:0000256" key="1">
    <source>
        <dbReference type="PROSITE-ProRule" id="PRU00042"/>
    </source>
</evidence>
<keyword evidence="1" id="KW-0479">Metal-binding</keyword>
<evidence type="ECO:0000313" key="4">
    <source>
        <dbReference type="Proteomes" id="UP000246702"/>
    </source>
</evidence>
<proteinExistence type="predicted"/>
<dbReference type="RefSeq" id="XP_025472771.1">
    <property type="nucleotide sequence ID" value="XM_025613074.1"/>
</dbReference>
<organism evidence="3 4">
    <name type="scientific">Aspergillus sclerotioniger CBS 115572</name>
    <dbReference type="NCBI Taxonomy" id="1450535"/>
    <lineage>
        <taxon>Eukaryota</taxon>
        <taxon>Fungi</taxon>
        <taxon>Dikarya</taxon>
        <taxon>Ascomycota</taxon>
        <taxon>Pezizomycotina</taxon>
        <taxon>Eurotiomycetes</taxon>
        <taxon>Eurotiomycetidae</taxon>
        <taxon>Eurotiales</taxon>
        <taxon>Aspergillaceae</taxon>
        <taxon>Aspergillus</taxon>
        <taxon>Aspergillus subgen. Circumdati</taxon>
    </lineage>
</organism>
<dbReference type="GO" id="GO:0008270">
    <property type="term" value="F:zinc ion binding"/>
    <property type="evidence" value="ECO:0007669"/>
    <property type="project" value="UniProtKB-KW"/>
</dbReference>
<sequence>MASNPIYPCAAGDYCGRKFTSIDSWSVHIQTHIFPQGFVCTECKDRAFIPNEQGCKTHFYLTHKTDFRDLDKAASNMLRINPSKGVIWCEIGTCHGRLHLGGEAPTGKLSHEVIVHLKDHLREHGWAHVIGVKVLLPGRVISSIF</sequence>
<name>A0A317XGH6_9EURO</name>
<keyword evidence="4" id="KW-1185">Reference proteome</keyword>